<evidence type="ECO:0000256" key="1">
    <source>
        <dbReference type="SAM" id="MobiDB-lite"/>
    </source>
</evidence>
<feature type="region of interest" description="Disordered" evidence="1">
    <location>
        <begin position="97"/>
        <end position="121"/>
    </location>
</feature>
<feature type="region of interest" description="Disordered" evidence="1">
    <location>
        <begin position="1"/>
        <end position="21"/>
    </location>
</feature>
<evidence type="ECO:0000313" key="2">
    <source>
        <dbReference type="EMBL" id="QUV94390.1"/>
    </source>
</evidence>
<name>A0ABX8B095_9BACT</name>
<organism evidence="2 3">
    <name type="scientific">Chloracidobacterium sp. N</name>
    <dbReference type="NCBI Taxonomy" id="2821540"/>
    <lineage>
        <taxon>Bacteria</taxon>
        <taxon>Pseudomonadati</taxon>
        <taxon>Acidobacteriota</taxon>
        <taxon>Terriglobia</taxon>
        <taxon>Terriglobales</taxon>
        <taxon>Acidobacteriaceae</taxon>
        <taxon>Chloracidobacterium</taxon>
        <taxon>Chloracidobacterium aggregatum</taxon>
    </lineage>
</organism>
<keyword evidence="3" id="KW-1185">Reference proteome</keyword>
<accession>A0ABX8B095</accession>
<evidence type="ECO:0000313" key="3">
    <source>
        <dbReference type="Proteomes" id="UP000677668"/>
    </source>
</evidence>
<proteinExistence type="predicted"/>
<dbReference type="EMBL" id="CP072642">
    <property type="protein sequence ID" value="QUV94390.1"/>
    <property type="molecule type" value="Genomic_DNA"/>
</dbReference>
<reference evidence="2 3" key="1">
    <citation type="submission" date="2021-03" db="EMBL/GenBank/DDBJ databases">
        <title>Genomic and phenotypic characterization of Chloracidobacterium isolates provides evidence for multiple species.</title>
        <authorList>
            <person name="Saini M.K."/>
            <person name="Costas A.M.G."/>
            <person name="Tank M."/>
            <person name="Bryant D.A."/>
        </authorList>
    </citation>
    <scope>NUCLEOTIDE SEQUENCE [LARGE SCALE GENOMIC DNA]</scope>
    <source>
        <strain evidence="2 3">N</strain>
    </source>
</reference>
<gene>
    <name evidence="2" type="ORF">J8C05_02790</name>
</gene>
<dbReference type="Proteomes" id="UP000677668">
    <property type="component" value="Chromosome 1"/>
</dbReference>
<dbReference type="RefSeq" id="WP_211422686.1">
    <property type="nucleotide sequence ID" value="NZ_CP072642.1"/>
</dbReference>
<sequence length="121" mass="13206">MTQPSDVPPTARNPSERASAPALDWATAEDAYHLVNALLSQVTAANDLIVLLATLLGEASLKRVVETHQWVQYQSSRRHMESLQADLERFAATMQRLAAAQPDRPADCPEEETGVPPDDAT</sequence>
<protein>
    <submittedName>
        <fullName evidence="2">Uncharacterized protein</fullName>
    </submittedName>
</protein>